<dbReference type="AlphaFoldDB" id="A0AAN9RB63"/>
<evidence type="ECO:0000313" key="1">
    <source>
        <dbReference type="EMBL" id="KAK7364579.1"/>
    </source>
</evidence>
<proteinExistence type="predicted"/>
<organism evidence="1 2">
    <name type="scientific">Phaseolus coccineus</name>
    <name type="common">Scarlet runner bean</name>
    <name type="synonym">Phaseolus multiflorus</name>
    <dbReference type="NCBI Taxonomy" id="3886"/>
    <lineage>
        <taxon>Eukaryota</taxon>
        <taxon>Viridiplantae</taxon>
        <taxon>Streptophyta</taxon>
        <taxon>Embryophyta</taxon>
        <taxon>Tracheophyta</taxon>
        <taxon>Spermatophyta</taxon>
        <taxon>Magnoliopsida</taxon>
        <taxon>eudicotyledons</taxon>
        <taxon>Gunneridae</taxon>
        <taxon>Pentapetalae</taxon>
        <taxon>rosids</taxon>
        <taxon>fabids</taxon>
        <taxon>Fabales</taxon>
        <taxon>Fabaceae</taxon>
        <taxon>Papilionoideae</taxon>
        <taxon>50 kb inversion clade</taxon>
        <taxon>NPAAA clade</taxon>
        <taxon>indigoferoid/millettioid clade</taxon>
        <taxon>Phaseoleae</taxon>
        <taxon>Phaseolus</taxon>
    </lineage>
</organism>
<name>A0AAN9RB63_PHACN</name>
<protein>
    <submittedName>
        <fullName evidence="1">Uncharacterized protein</fullName>
    </submittedName>
</protein>
<reference evidence="1 2" key="1">
    <citation type="submission" date="2024-01" db="EMBL/GenBank/DDBJ databases">
        <title>The genomes of 5 underutilized Papilionoideae crops provide insights into root nodulation and disease resistanc.</title>
        <authorList>
            <person name="Jiang F."/>
        </authorList>
    </citation>
    <scope>NUCLEOTIDE SEQUENCE [LARGE SCALE GENOMIC DNA]</scope>
    <source>
        <strain evidence="1">JINMINGXINNONG_FW02</strain>
        <tissue evidence="1">Leaves</tissue>
    </source>
</reference>
<dbReference type="Proteomes" id="UP001374584">
    <property type="component" value="Unassembled WGS sequence"/>
</dbReference>
<accession>A0AAN9RB63</accession>
<evidence type="ECO:0000313" key="2">
    <source>
        <dbReference type="Proteomes" id="UP001374584"/>
    </source>
</evidence>
<sequence>MPSVDVAPASVPVQPMVIRKRGRLPKVQASVEVGSSSTVCSSMLSPYLPMAQAMQFSLSPEEESILAAAPTNDLIKELVDLQCRDTVVGKTLGEELTRTSVILVPKLKIELAELAKSLQEALATVEACREKMRPDELAAQESLNRRASILLPPSRFLPSLLMLSRSGVPAIVLRRSKMAHGVSIKAVLVTKNPTYVEYRENIG</sequence>
<comment type="caution">
    <text evidence="1">The sequence shown here is derived from an EMBL/GenBank/DDBJ whole genome shotgun (WGS) entry which is preliminary data.</text>
</comment>
<gene>
    <name evidence="1" type="ORF">VNO80_13316</name>
</gene>
<keyword evidence="2" id="KW-1185">Reference proteome</keyword>
<dbReference type="EMBL" id="JAYMYR010000005">
    <property type="protein sequence ID" value="KAK7364579.1"/>
    <property type="molecule type" value="Genomic_DNA"/>
</dbReference>